<dbReference type="Pfam" id="PF20530">
    <property type="entry name" value="DUF6745"/>
    <property type="match status" value="1"/>
</dbReference>
<organism evidence="2 3">
    <name type="scientific">Amycolatopsis nalaikhensis</name>
    <dbReference type="NCBI Taxonomy" id="715472"/>
    <lineage>
        <taxon>Bacteria</taxon>
        <taxon>Bacillati</taxon>
        <taxon>Actinomycetota</taxon>
        <taxon>Actinomycetes</taxon>
        <taxon>Pseudonocardiales</taxon>
        <taxon>Pseudonocardiaceae</taxon>
        <taxon>Amycolatopsis</taxon>
    </lineage>
</organism>
<dbReference type="InterPro" id="IPR046633">
    <property type="entry name" value="DUF6745"/>
</dbReference>
<reference evidence="2 3" key="1">
    <citation type="submission" date="2023-06" db="EMBL/GenBank/DDBJ databases">
        <authorList>
            <person name="Oyuntsetseg B."/>
            <person name="Kim S.B."/>
        </authorList>
    </citation>
    <scope>NUCLEOTIDE SEQUENCE [LARGE SCALE GENOMIC DNA]</scope>
    <source>
        <strain evidence="2 3">2-2</strain>
    </source>
</reference>
<proteinExistence type="predicted"/>
<evidence type="ECO:0000313" key="2">
    <source>
        <dbReference type="EMBL" id="WIV61108.1"/>
    </source>
</evidence>
<evidence type="ECO:0000259" key="1">
    <source>
        <dbReference type="Pfam" id="PF20530"/>
    </source>
</evidence>
<accession>A0ABY8XZR7</accession>
<dbReference type="Proteomes" id="UP001227101">
    <property type="component" value="Chromosome"/>
</dbReference>
<dbReference type="EMBL" id="CP127173">
    <property type="protein sequence ID" value="WIV61108.1"/>
    <property type="molecule type" value="Genomic_DNA"/>
</dbReference>
<keyword evidence="3" id="KW-1185">Reference proteome</keyword>
<dbReference type="RefSeq" id="WP_285458728.1">
    <property type="nucleotide sequence ID" value="NZ_CP127173.1"/>
</dbReference>
<sequence>MSASRRPDRRSPDISRWLSHAFRTDPADRVAAEDAITRLYALLGEPPPTFVWVPSPNAAVEVLLPPQALSTGGPLPVEARIATRVAALRQRGPRLPAELRQTVKESVAGLVRARIPQPLGLHWYGQQDAYWVAPDTGDPELELWATLVRSCGWWWPRDGVCVVAERPLVLRTEQHGNAHEHRLHSATGPAVAYPDGWTVHAWHGTRVPSWVIDDPTAERINTELNVEVRRCAIEHLGWSAYIDQAGLDLLSRAPDPGNPGCELRLYTLPPMKWQAPARLLLAVNGSLERDGTRRRYGLRVPAGFDHPLDAAGWSYGLTGAQYAQLRRRT</sequence>
<protein>
    <recommendedName>
        <fullName evidence="1">DUF6745 domain-containing protein</fullName>
    </recommendedName>
</protein>
<feature type="domain" description="DUF6745" evidence="1">
    <location>
        <begin position="124"/>
        <end position="326"/>
    </location>
</feature>
<evidence type="ECO:0000313" key="3">
    <source>
        <dbReference type="Proteomes" id="UP001227101"/>
    </source>
</evidence>
<name>A0ABY8XZR7_9PSEU</name>
<gene>
    <name evidence="2" type="ORF">QP939_22145</name>
</gene>